<dbReference type="AlphaFoldDB" id="A0A841Q3N7"/>
<evidence type="ECO:0000313" key="3">
    <source>
        <dbReference type="Proteomes" id="UP000581688"/>
    </source>
</evidence>
<comment type="caution">
    <text evidence="2">The sequence shown here is derived from an EMBL/GenBank/DDBJ whole genome shotgun (WGS) entry which is preliminary data.</text>
</comment>
<name>A0A841Q3N7_9BACI</name>
<dbReference type="SUPFAM" id="SSF55729">
    <property type="entry name" value="Acyl-CoA N-acyltransferases (Nat)"/>
    <property type="match status" value="1"/>
</dbReference>
<dbReference type="CDD" id="cd04301">
    <property type="entry name" value="NAT_SF"/>
    <property type="match status" value="1"/>
</dbReference>
<organism evidence="2 3">
    <name type="scientific">Salirhabdus euzebyi</name>
    <dbReference type="NCBI Taxonomy" id="394506"/>
    <lineage>
        <taxon>Bacteria</taxon>
        <taxon>Bacillati</taxon>
        <taxon>Bacillota</taxon>
        <taxon>Bacilli</taxon>
        <taxon>Bacillales</taxon>
        <taxon>Bacillaceae</taxon>
        <taxon>Salirhabdus</taxon>
    </lineage>
</organism>
<dbReference type="GO" id="GO:0016747">
    <property type="term" value="F:acyltransferase activity, transferring groups other than amino-acyl groups"/>
    <property type="evidence" value="ECO:0007669"/>
    <property type="project" value="InterPro"/>
</dbReference>
<dbReference type="InterPro" id="IPR016181">
    <property type="entry name" value="Acyl_CoA_acyltransferase"/>
</dbReference>
<evidence type="ECO:0000313" key="2">
    <source>
        <dbReference type="EMBL" id="MBB6453016.1"/>
    </source>
</evidence>
<dbReference type="Gene3D" id="3.40.630.30">
    <property type="match status" value="1"/>
</dbReference>
<dbReference type="RefSeq" id="WP_174495861.1">
    <property type="nucleotide sequence ID" value="NZ_CADDWK010000004.1"/>
</dbReference>
<protein>
    <submittedName>
        <fullName evidence="2">Ribosomal protein S18 acetylase RimI-like enzyme</fullName>
    </submittedName>
</protein>
<keyword evidence="2" id="KW-0687">Ribonucleoprotein</keyword>
<dbReference type="EMBL" id="JACHGH010000004">
    <property type="protein sequence ID" value="MBB6453016.1"/>
    <property type="molecule type" value="Genomic_DNA"/>
</dbReference>
<accession>A0A841Q3N7</accession>
<dbReference type="Pfam" id="PF00583">
    <property type="entry name" value="Acetyltransf_1"/>
    <property type="match status" value="1"/>
</dbReference>
<keyword evidence="2" id="KW-0689">Ribosomal protein</keyword>
<keyword evidence="3" id="KW-1185">Reference proteome</keyword>
<dbReference type="GO" id="GO:0005840">
    <property type="term" value="C:ribosome"/>
    <property type="evidence" value="ECO:0007669"/>
    <property type="project" value="UniProtKB-KW"/>
</dbReference>
<proteinExistence type="predicted"/>
<evidence type="ECO:0000259" key="1">
    <source>
        <dbReference type="PROSITE" id="PS51186"/>
    </source>
</evidence>
<dbReference type="InterPro" id="IPR000182">
    <property type="entry name" value="GNAT_dom"/>
</dbReference>
<gene>
    <name evidence="2" type="ORF">HNQ94_001464</name>
</gene>
<reference evidence="2 3" key="1">
    <citation type="submission" date="2020-08" db="EMBL/GenBank/DDBJ databases">
        <title>Genomic Encyclopedia of Type Strains, Phase IV (KMG-IV): sequencing the most valuable type-strain genomes for metagenomic binning, comparative biology and taxonomic classification.</title>
        <authorList>
            <person name="Goeker M."/>
        </authorList>
    </citation>
    <scope>NUCLEOTIDE SEQUENCE [LARGE SCALE GENOMIC DNA]</scope>
    <source>
        <strain evidence="2 3">DSM 19612</strain>
    </source>
</reference>
<dbReference type="Proteomes" id="UP000581688">
    <property type="component" value="Unassembled WGS sequence"/>
</dbReference>
<sequence length="178" mass="20436">MKTIDAAEVELLDYYLSKGFVSTKNHFVMLRDLTEPIPKFPQPNNITINQWEMSDEQGQQDYLKASAHAFEGNAWSLNHLQWMRDGPGWGTFTAFNEDYIVGSVMIWEINEQRSATENIFVHSDYRKKACITETLNFLKESGKTEATLGVFADKKKAILLYQSLGYRMLKVIVELGLD</sequence>
<feature type="domain" description="N-acetyltransferase" evidence="1">
    <location>
        <begin position="28"/>
        <end position="178"/>
    </location>
</feature>
<dbReference type="PROSITE" id="PS51186">
    <property type="entry name" value="GNAT"/>
    <property type="match status" value="1"/>
</dbReference>